<organism evidence="1 2">
    <name type="scientific">Halorubrum sodomense tailed virus 2</name>
    <dbReference type="NCBI Taxonomy" id="1262527"/>
    <lineage>
        <taxon>Viruses</taxon>
        <taxon>Duplodnaviria</taxon>
        <taxon>Heunggongvirae</taxon>
        <taxon>Uroviricota</taxon>
        <taxon>Caudoviricetes</taxon>
        <taxon>Thumleimavirales</taxon>
        <taxon>Hafunaviridae</taxon>
        <taxon>Mincapvirus</taxon>
        <taxon>Mincapvirus eilatense</taxon>
        <taxon>Mincapvirus HSTV2</taxon>
    </lineage>
</organism>
<name>L7THG4_9CAUD</name>
<protein>
    <submittedName>
        <fullName evidence="1">Uncharacterized protein</fullName>
    </submittedName>
</protein>
<evidence type="ECO:0000313" key="2">
    <source>
        <dbReference type="Proteomes" id="UP000011138"/>
    </source>
</evidence>
<keyword evidence="2" id="KW-1185">Reference proteome</keyword>
<accession>L7THG4</accession>
<dbReference type="GeneID" id="14477140"/>
<reference evidence="1 2" key="1">
    <citation type="journal article" date="2013" name="J. Virol.">
        <title>Insights into head-tailed viruses infecting extremely halophilic archaea.</title>
        <authorList>
            <person name="Pietila M.K."/>
            <person name="Laurinmaki P."/>
            <person name="Russell D.A."/>
            <person name="Ko C.C."/>
            <person name="Jacobs-Sera D."/>
            <person name="Butcher S.J."/>
            <person name="Bamford D.H."/>
            <person name="Hendrix R.W."/>
        </authorList>
    </citation>
    <scope>NUCLEOTIDE SEQUENCE [LARGE SCALE GENOMIC DNA]</scope>
</reference>
<dbReference type="Proteomes" id="UP000011138">
    <property type="component" value="Segment"/>
</dbReference>
<dbReference type="EMBL" id="KC117376">
    <property type="protein sequence ID" value="AGC34271.1"/>
    <property type="molecule type" value="Genomic_DNA"/>
</dbReference>
<proteinExistence type="predicted"/>
<dbReference type="OrthoDB" id="25703at10239"/>
<dbReference type="KEGG" id="vg:14477140"/>
<dbReference type="RefSeq" id="YP_007379081.1">
    <property type="nucleotide sequence ID" value="NC_020159.1"/>
</dbReference>
<sequence length="95" mass="10853">MTDEYEDEFGGPPYTNFSAGYVLVENVEVRRWSDEMAGMPFDLYETLAIYNGEPVIGYVGGLHYEFRPMYGIPDKTVAVPRDNHKRSPGPFLLQK</sequence>
<gene>
    <name evidence="1" type="primary">2</name>
    <name evidence="1" type="ORF">HSTV2_2</name>
</gene>
<evidence type="ECO:0000313" key="1">
    <source>
        <dbReference type="EMBL" id="AGC34271.1"/>
    </source>
</evidence>